<gene>
    <name evidence="1" type="ORF">H2O64_09005</name>
</gene>
<evidence type="ECO:0000313" key="1">
    <source>
        <dbReference type="EMBL" id="MBC8754807.1"/>
    </source>
</evidence>
<dbReference type="EMBL" id="JACGWS010000004">
    <property type="protein sequence ID" value="MBC8754807.1"/>
    <property type="molecule type" value="Genomic_DNA"/>
</dbReference>
<keyword evidence="2" id="KW-1185">Reference proteome</keyword>
<dbReference type="InterPro" id="IPR025591">
    <property type="entry name" value="RloB"/>
</dbReference>
<organism evidence="1 2">
    <name type="scientific">Kordia aestuariivivens</name>
    <dbReference type="NCBI Taxonomy" id="2759037"/>
    <lineage>
        <taxon>Bacteria</taxon>
        <taxon>Pseudomonadati</taxon>
        <taxon>Bacteroidota</taxon>
        <taxon>Flavobacteriia</taxon>
        <taxon>Flavobacteriales</taxon>
        <taxon>Flavobacteriaceae</taxon>
        <taxon>Kordia</taxon>
    </lineage>
</organism>
<dbReference type="Pfam" id="PF13707">
    <property type="entry name" value="RloB"/>
    <property type="match status" value="1"/>
</dbReference>
<evidence type="ECO:0000313" key="2">
    <source>
        <dbReference type="Proteomes" id="UP000619238"/>
    </source>
</evidence>
<sequence length="230" mass="27002">MPKRTRAIKKTDVKAQKPWLKKIGDSSYLVEEVETNKTILIVGEGQTEKLYFESFPVITLTVEAIDLKGQSKLKLIESTTSIIENSDTKYDEIWCVFDMDVKQGEKEFSDFDNAITSGKSLGYKIAYSNDSFELWFYLHFNYTEQKHHRTFYYEFLGKQWNLNYKKDGKVYKFCQTIYSKLESDEYASQENAIESAKKLFNKQSTLPYHQQNPVSLVYELVNYLNANKRK</sequence>
<accession>A0ABR7Q8E5</accession>
<comment type="caution">
    <text evidence="1">The sequence shown here is derived from an EMBL/GenBank/DDBJ whole genome shotgun (WGS) entry which is preliminary data.</text>
</comment>
<name>A0ABR7Q8E5_9FLAO</name>
<dbReference type="RefSeq" id="WP_187561854.1">
    <property type="nucleotide sequence ID" value="NZ_JACGWS010000004.1"/>
</dbReference>
<proteinExistence type="predicted"/>
<protein>
    <submittedName>
        <fullName evidence="1">RloB domain-containing protein</fullName>
    </submittedName>
</protein>
<dbReference type="Proteomes" id="UP000619238">
    <property type="component" value="Unassembled WGS sequence"/>
</dbReference>
<reference evidence="1 2" key="1">
    <citation type="submission" date="2020-07" db="EMBL/GenBank/DDBJ databases">
        <title>Description of Kordia aestuariivivens sp. nov., isolated from a tidal flat.</title>
        <authorList>
            <person name="Park S."/>
            <person name="Yoon J.-H."/>
        </authorList>
    </citation>
    <scope>NUCLEOTIDE SEQUENCE [LARGE SCALE GENOMIC DNA]</scope>
    <source>
        <strain evidence="1 2">YSTF-M3</strain>
    </source>
</reference>